<dbReference type="InterPro" id="IPR006140">
    <property type="entry name" value="D-isomer_DH_NAD-bd"/>
</dbReference>
<sequence length="309" mass="33907">MQILFYADGGAADQWLAELHKALPLADVRVWSEGDSAPADYAVVWKPPAAMLQGRTGLKAIFNLGAGVDAILQLGDALPAGVPVIRLDDAGMAIQMAEYVTHAVLRYFRRFDEFNAQARDHQWRFLKPRRKEDFSVGILGMGVLGARIADALAHFDFPLRSWSRSRKEIPGVHSHAGAEELDDFLAQSQVLVCVLPLTAETTGLLDRATLALLPKGAYLINVARGAHVVERDLLDLLEDGHLAGATLDVFRDEPLASDHPFWNEPRITITPHIAALTLRGDSVRQIAAKLKQMERGQPIAGLVDRTKGY</sequence>
<accession>A0ABP7TYE6</accession>
<dbReference type="CDD" id="cd12164">
    <property type="entry name" value="GDH_like_2"/>
    <property type="match status" value="1"/>
</dbReference>
<gene>
    <name evidence="4" type="ORF">GCM10022212_35120</name>
</gene>
<evidence type="ECO:0000313" key="4">
    <source>
        <dbReference type="EMBL" id="GAA4033034.1"/>
    </source>
</evidence>
<dbReference type="InterPro" id="IPR036291">
    <property type="entry name" value="NAD(P)-bd_dom_sf"/>
</dbReference>
<keyword evidence="1" id="KW-0560">Oxidoreductase</keyword>
<evidence type="ECO:0000259" key="3">
    <source>
        <dbReference type="Pfam" id="PF02826"/>
    </source>
</evidence>
<dbReference type="EMBL" id="BAAAZE010000014">
    <property type="protein sequence ID" value="GAA4033034.1"/>
    <property type="molecule type" value="Genomic_DNA"/>
</dbReference>
<proteinExistence type="predicted"/>
<feature type="domain" description="D-isomer specific 2-hydroxyacid dehydrogenase NAD-binding" evidence="3">
    <location>
        <begin position="103"/>
        <end position="274"/>
    </location>
</feature>
<dbReference type="SUPFAM" id="SSF51735">
    <property type="entry name" value="NAD(P)-binding Rossmann-fold domains"/>
    <property type="match status" value="1"/>
</dbReference>
<comment type="caution">
    <text evidence="4">The sequence shown here is derived from an EMBL/GenBank/DDBJ whole genome shotgun (WGS) entry which is preliminary data.</text>
</comment>
<dbReference type="PANTHER" id="PTHR43333:SF1">
    <property type="entry name" value="D-ISOMER SPECIFIC 2-HYDROXYACID DEHYDROGENASE NAD-BINDING DOMAIN-CONTAINING PROTEIN"/>
    <property type="match status" value="1"/>
</dbReference>
<dbReference type="Proteomes" id="UP001501353">
    <property type="component" value="Unassembled WGS sequence"/>
</dbReference>
<protein>
    <submittedName>
        <fullName evidence="4">Glyoxylate/hydroxypyruvate reductase A</fullName>
    </submittedName>
</protein>
<keyword evidence="5" id="KW-1185">Reference proteome</keyword>
<dbReference type="PROSITE" id="PS00671">
    <property type="entry name" value="D_2_HYDROXYACID_DH_3"/>
    <property type="match status" value="1"/>
</dbReference>
<dbReference type="RefSeq" id="WP_344765365.1">
    <property type="nucleotide sequence ID" value="NZ_BAAAZE010000014.1"/>
</dbReference>
<dbReference type="Pfam" id="PF02826">
    <property type="entry name" value="2-Hacid_dh_C"/>
    <property type="match status" value="1"/>
</dbReference>
<dbReference type="PANTHER" id="PTHR43333">
    <property type="entry name" value="2-HACID_DH_C DOMAIN-CONTAINING PROTEIN"/>
    <property type="match status" value="1"/>
</dbReference>
<organism evidence="4 5">
    <name type="scientific">Actimicrobium antarcticum</name>
    <dbReference type="NCBI Taxonomy" id="1051899"/>
    <lineage>
        <taxon>Bacteria</taxon>
        <taxon>Pseudomonadati</taxon>
        <taxon>Pseudomonadota</taxon>
        <taxon>Betaproteobacteria</taxon>
        <taxon>Burkholderiales</taxon>
        <taxon>Oxalobacteraceae</taxon>
        <taxon>Actimicrobium</taxon>
    </lineage>
</organism>
<keyword evidence="2" id="KW-0520">NAD</keyword>
<evidence type="ECO:0000256" key="2">
    <source>
        <dbReference type="ARBA" id="ARBA00023027"/>
    </source>
</evidence>
<name>A0ABP7TYE6_9BURK</name>
<reference evidence="5" key="1">
    <citation type="journal article" date="2019" name="Int. J. Syst. Evol. Microbiol.">
        <title>The Global Catalogue of Microorganisms (GCM) 10K type strain sequencing project: providing services to taxonomists for standard genome sequencing and annotation.</title>
        <authorList>
            <consortium name="The Broad Institute Genomics Platform"/>
            <consortium name="The Broad Institute Genome Sequencing Center for Infectious Disease"/>
            <person name="Wu L."/>
            <person name="Ma J."/>
        </authorList>
    </citation>
    <scope>NUCLEOTIDE SEQUENCE [LARGE SCALE GENOMIC DNA]</scope>
    <source>
        <strain evidence="5">JCM 16673</strain>
    </source>
</reference>
<dbReference type="Gene3D" id="3.40.50.720">
    <property type="entry name" value="NAD(P)-binding Rossmann-like Domain"/>
    <property type="match status" value="2"/>
</dbReference>
<evidence type="ECO:0000313" key="5">
    <source>
        <dbReference type="Proteomes" id="UP001501353"/>
    </source>
</evidence>
<dbReference type="SUPFAM" id="SSF52283">
    <property type="entry name" value="Formate/glycerate dehydrogenase catalytic domain-like"/>
    <property type="match status" value="1"/>
</dbReference>
<evidence type="ECO:0000256" key="1">
    <source>
        <dbReference type="ARBA" id="ARBA00023002"/>
    </source>
</evidence>
<dbReference type="InterPro" id="IPR029753">
    <property type="entry name" value="D-isomer_DH_CS"/>
</dbReference>